<dbReference type="STRING" id="560819.SAMN05428998_102242"/>
<accession>A0A1Y6BE09</accession>
<keyword evidence="3" id="KW-1185">Reference proteome</keyword>
<feature type="region of interest" description="Disordered" evidence="1">
    <location>
        <begin position="156"/>
        <end position="185"/>
    </location>
</feature>
<gene>
    <name evidence="2" type="ORF">SAMN05428998_102242</name>
</gene>
<keyword evidence="2" id="KW-0808">Transferase</keyword>
<dbReference type="Proteomes" id="UP000192917">
    <property type="component" value="Unassembled WGS sequence"/>
</dbReference>
<dbReference type="InterPro" id="IPR030808">
    <property type="entry name" value="Glycosyl_04372"/>
</dbReference>
<proteinExistence type="predicted"/>
<feature type="compositionally biased region" description="Acidic residues" evidence="1">
    <location>
        <begin position="567"/>
        <end position="576"/>
    </location>
</feature>
<evidence type="ECO:0000313" key="3">
    <source>
        <dbReference type="Proteomes" id="UP000192917"/>
    </source>
</evidence>
<dbReference type="GO" id="GO:0016740">
    <property type="term" value="F:transferase activity"/>
    <property type="evidence" value="ECO:0007669"/>
    <property type="project" value="UniProtKB-KW"/>
</dbReference>
<feature type="compositionally biased region" description="Basic and acidic residues" evidence="1">
    <location>
        <begin position="169"/>
        <end position="185"/>
    </location>
</feature>
<evidence type="ECO:0000313" key="2">
    <source>
        <dbReference type="EMBL" id="SME99078.1"/>
    </source>
</evidence>
<reference evidence="2 3" key="1">
    <citation type="submission" date="2017-04" db="EMBL/GenBank/DDBJ databases">
        <authorList>
            <person name="Afonso C.L."/>
            <person name="Miller P.J."/>
            <person name="Scott M.A."/>
            <person name="Spackman E."/>
            <person name="Goraichik I."/>
            <person name="Dimitrov K.M."/>
            <person name="Suarez D.L."/>
            <person name="Swayne D.E."/>
        </authorList>
    </citation>
    <scope>NUCLEOTIDE SEQUENCE [LARGE SCALE GENOMIC DNA]</scope>
    <source>
        <strain evidence="2 3">USBA 355</strain>
    </source>
</reference>
<dbReference type="NCBIfam" id="TIGR04372">
    <property type="entry name" value="glycosyl_04372"/>
    <property type="match status" value="1"/>
</dbReference>
<organism evidence="2 3">
    <name type="scientific">Tistlia consotensis USBA 355</name>
    <dbReference type="NCBI Taxonomy" id="560819"/>
    <lineage>
        <taxon>Bacteria</taxon>
        <taxon>Pseudomonadati</taxon>
        <taxon>Pseudomonadota</taxon>
        <taxon>Alphaproteobacteria</taxon>
        <taxon>Rhodospirillales</taxon>
        <taxon>Rhodovibrionaceae</taxon>
        <taxon>Tistlia</taxon>
    </lineage>
</organism>
<feature type="region of interest" description="Disordered" evidence="1">
    <location>
        <begin position="540"/>
        <end position="576"/>
    </location>
</feature>
<evidence type="ECO:0000256" key="1">
    <source>
        <dbReference type="SAM" id="MobiDB-lite"/>
    </source>
</evidence>
<feature type="compositionally biased region" description="Basic and acidic residues" evidence="1">
    <location>
        <begin position="540"/>
        <end position="559"/>
    </location>
</feature>
<name>A0A1Y6BE09_9PROT</name>
<dbReference type="AlphaFoldDB" id="A0A1Y6BE09"/>
<sequence>MPWERALRLSRRPLLVFRPAGKYFGHLNLEVMQAAATARRNDAWLYLVEPPNLPNRTCFDLVMPGVRRLPSCRLLDRVLNWYADRDLLRQEQAHLAEQQLSRDPDRRLQQRLRRKIGLPVDGEWLEKEYRLRIALRIRGLQCKQRRLARRKERLMAARSKARTAARTGGGRDKDKAAKAESVERKDELRQVRHELKRVEQLLAEHQGEFAKVCREHPLDPSRFWTWPLHQWRIRRRERQEQAPARHARMLVAGQGESYYRRRLVAETQPMHLRKADEQRLAALAERLGIPPDARIVALHIREPGYKSGNKSAAILPDGTVVLPRNESTRNNTVDNYLPAIRYLTEAGYTVVRLGDRFMTPLSLPSVVDIATNPESVPALDYYCIARSVFFLASDSGPMIIPFMTGTPMLLVNATHIAVNWPIGPADLLVPKYVCEAESGRFLSLEETCGRHHLDHFRADALYDYIELTPEDLLAGVREMERRLQSPGPPGRTELQARYRKAVVQWMDQPNAPNYFRKWAADGGFIGNGDLAQFVVERDAEGGGWRPLERSGEAPAEARRGSPMAISECDDDGAGCP</sequence>
<protein>
    <submittedName>
        <fullName evidence="2">Putative glycosyltransferase, TIGR04372 family</fullName>
    </submittedName>
</protein>
<dbReference type="EMBL" id="FWZX01000002">
    <property type="protein sequence ID" value="SME99078.1"/>
    <property type="molecule type" value="Genomic_DNA"/>
</dbReference>